<keyword evidence="2" id="KW-0812">Transmembrane</keyword>
<feature type="transmembrane region" description="Helical" evidence="2">
    <location>
        <begin position="7"/>
        <end position="29"/>
    </location>
</feature>
<dbReference type="Proteomes" id="UP000265703">
    <property type="component" value="Unassembled WGS sequence"/>
</dbReference>
<evidence type="ECO:0000313" key="4">
    <source>
        <dbReference type="Proteomes" id="UP000265703"/>
    </source>
</evidence>
<evidence type="ECO:0000313" key="3">
    <source>
        <dbReference type="EMBL" id="RIA84281.1"/>
    </source>
</evidence>
<proteinExistence type="predicted"/>
<keyword evidence="2" id="KW-0472">Membrane</keyword>
<dbReference type="EMBL" id="QKYT01000504">
    <property type="protein sequence ID" value="RIA84281.1"/>
    <property type="molecule type" value="Genomic_DNA"/>
</dbReference>
<feature type="region of interest" description="Disordered" evidence="1">
    <location>
        <begin position="130"/>
        <end position="159"/>
    </location>
</feature>
<feature type="transmembrane region" description="Helical" evidence="2">
    <location>
        <begin position="64"/>
        <end position="85"/>
    </location>
</feature>
<sequence>EWISFYILMLSFICFGISTFGLMLFSSFYCGTGFGSSDPFCHGKPLNAKSVLAKGMFATFLYTLYYFAAVIVLIRVGHYIILICIKNLKADNLPEEIVNNHSNEQDTNVHGIIELHSLDSEVTNSKEIGEIKDQKNKQIAEPCSEDNNLEEIERNKGGK</sequence>
<gene>
    <name evidence="3" type="ORF">C1645_784437</name>
</gene>
<feature type="non-terminal residue" evidence="3">
    <location>
        <position position="1"/>
    </location>
</feature>
<keyword evidence="2" id="KW-1133">Transmembrane helix</keyword>
<protein>
    <submittedName>
        <fullName evidence="3">Uncharacterized protein</fullName>
    </submittedName>
</protein>
<dbReference type="AlphaFoldDB" id="A0A397SN57"/>
<evidence type="ECO:0000256" key="1">
    <source>
        <dbReference type="SAM" id="MobiDB-lite"/>
    </source>
</evidence>
<comment type="caution">
    <text evidence="3">The sequence shown here is derived from an EMBL/GenBank/DDBJ whole genome shotgun (WGS) entry which is preliminary data.</text>
</comment>
<evidence type="ECO:0000256" key="2">
    <source>
        <dbReference type="SAM" id="Phobius"/>
    </source>
</evidence>
<accession>A0A397SN57</accession>
<keyword evidence="4" id="KW-1185">Reference proteome</keyword>
<name>A0A397SN57_9GLOM</name>
<reference evidence="3 4" key="1">
    <citation type="submission" date="2018-06" db="EMBL/GenBank/DDBJ databases">
        <title>Comparative genomics reveals the genomic features of Rhizophagus irregularis, R. cerebriforme, R. diaphanum and Gigaspora rosea, and their symbiotic lifestyle signature.</title>
        <authorList>
            <person name="Morin E."/>
            <person name="San Clemente H."/>
            <person name="Chen E.C.H."/>
            <person name="De La Providencia I."/>
            <person name="Hainaut M."/>
            <person name="Kuo A."/>
            <person name="Kohler A."/>
            <person name="Murat C."/>
            <person name="Tang N."/>
            <person name="Roy S."/>
            <person name="Loubradou J."/>
            <person name="Henrissat B."/>
            <person name="Grigoriev I.V."/>
            <person name="Corradi N."/>
            <person name="Roux C."/>
            <person name="Martin F.M."/>
        </authorList>
    </citation>
    <scope>NUCLEOTIDE SEQUENCE [LARGE SCALE GENOMIC DNA]</scope>
    <source>
        <strain evidence="3 4">DAOM 227022</strain>
    </source>
</reference>
<organism evidence="3 4">
    <name type="scientific">Glomus cerebriforme</name>
    <dbReference type="NCBI Taxonomy" id="658196"/>
    <lineage>
        <taxon>Eukaryota</taxon>
        <taxon>Fungi</taxon>
        <taxon>Fungi incertae sedis</taxon>
        <taxon>Mucoromycota</taxon>
        <taxon>Glomeromycotina</taxon>
        <taxon>Glomeromycetes</taxon>
        <taxon>Glomerales</taxon>
        <taxon>Glomeraceae</taxon>
        <taxon>Glomus</taxon>
    </lineage>
</organism>